<keyword evidence="2" id="KW-0812">Transmembrane</keyword>
<name>A0A834P566_VESPE</name>
<evidence type="ECO:0000313" key="4">
    <source>
        <dbReference type="Proteomes" id="UP000600918"/>
    </source>
</evidence>
<protein>
    <submittedName>
        <fullName evidence="3">Uncharacterized protein</fullName>
    </submittedName>
</protein>
<organism evidence="3 4">
    <name type="scientific">Vespula pensylvanica</name>
    <name type="common">Western yellow jacket</name>
    <name type="synonym">Wasp</name>
    <dbReference type="NCBI Taxonomy" id="30213"/>
    <lineage>
        <taxon>Eukaryota</taxon>
        <taxon>Metazoa</taxon>
        <taxon>Ecdysozoa</taxon>
        <taxon>Arthropoda</taxon>
        <taxon>Hexapoda</taxon>
        <taxon>Insecta</taxon>
        <taxon>Pterygota</taxon>
        <taxon>Neoptera</taxon>
        <taxon>Endopterygota</taxon>
        <taxon>Hymenoptera</taxon>
        <taxon>Apocrita</taxon>
        <taxon>Aculeata</taxon>
        <taxon>Vespoidea</taxon>
        <taxon>Vespidae</taxon>
        <taxon>Vespinae</taxon>
        <taxon>Vespula</taxon>
    </lineage>
</organism>
<feature type="compositionally biased region" description="Basic and acidic residues" evidence="1">
    <location>
        <begin position="49"/>
        <end position="77"/>
    </location>
</feature>
<reference evidence="3" key="1">
    <citation type="journal article" date="2020" name="G3 (Bethesda)">
        <title>High-Quality Assemblies for Three Invasive Social Wasps from the &lt;i&gt;Vespula&lt;/i&gt; Genus.</title>
        <authorList>
            <person name="Harrop T.W.R."/>
            <person name="Guhlin J."/>
            <person name="McLaughlin G.M."/>
            <person name="Permina E."/>
            <person name="Stockwell P."/>
            <person name="Gilligan J."/>
            <person name="Le Lec M.F."/>
            <person name="Gruber M.A.M."/>
            <person name="Quinn O."/>
            <person name="Lovegrove M."/>
            <person name="Duncan E.J."/>
            <person name="Remnant E.J."/>
            <person name="Van Eeckhoven J."/>
            <person name="Graham B."/>
            <person name="Knapp R.A."/>
            <person name="Langford K.W."/>
            <person name="Kronenberg Z."/>
            <person name="Press M.O."/>
            <person name="Eacker S.M."/>
            <person name="Wilson-Rankin E.E."/>
            <person name="Purcell J."/>
            <person name="Lester P.J."/>
            <person name="Dearden P.K."/>
        </authorList>
    </citation>
    <scope>NUCLEOTIDE SEQUENCE</scope>
    <source>
        <strain evidence="3">Volc-1</strain>
    </source>
</reference>
<proteinExistence type="predicted"/>
<dbReference type="AlphaFoldDB" id="A0A834P566"/>
<feature type="region of interest" description="Disordered" evidence="1">
    <location>
        <begin position="49"/>
        <end position="130"/>
    </location>
</feature>
<feature type="transmembrane region" description="Helical" evidence="2">
    <location>
        <begin position="7"/>
        <end position="24"/>
    </location>
</feature>
<evidence type="ECO:0000256" key="1">
    <source>
        <dbReference type="SAM" id="MobiDB-lite"/>
    </source>
</evidence>
<evidence type="ECO:0000313" key="3">
    <source>
        <dbReference type="EMBL" id="KAF7429187.1"/>
    </source>
</evidence>
<keyword evidence="2" id="KW-0472">Membrane</keyword>
<keyword evidence="2" id="KW-1133">Transmembrane helix</keyword>
<gene>
    <name evidence="3" type="ORF">H0235_005585</name>
</gene>
<feature type="compositionally biased region" description="Polar residues" evidence="1">
    <location>
        <begin position="116"/>
        <end position="130"/>
    </location>
</feature>
<sequence length="130" mass="15330">MPRYHQLRFAFSILILSFFVHALIERVNRIVLFFSTGLKSAAADLARLVDKRESEREREKERERERERERKRERERQTNVTLAARFPRGPDHSSTRLKTVQGYKYAASTKTREEGTTMSPKIFSDSQPTQ</sequence>
<comment type="caution">
    <text evidence="3">The sequence shown here is derived from an EMBL/GenBank/DDBJ whole genome shotgun (WGS) entry which is preliminary data.</text>
</comment>
<accession>A0A834P566</accession>
<dbReference type="Proteomes" id="UP000600918">
    <property type="component" value="Unassembled WGS sequence"/>
</dbReference>
<evidence type="ECO:0000256" key="2">
    <source>
        <dbReference type="SAM" id="Phobius"/>
    </source>
</evidence>
<keyword evidence="4" id="KW-1185">Reference proteome</keyword>
<dbReference type="EMBL" id="JACSDY010000004">
    <property type="protein sequence ID" value="KAF7429187.1"/>
    <property type="molecule type" value="Genomic_DNA"/>
</dbReference>